<keyword evidence="2" id="KW-0472">Membrane</keyword>
<feature type="region of interest" description="Disordered" evidence="1">
    <location>
        <begin position="251"/>
        <end position="296"/>
    </location>
</feature>
<name>A0A1B7MZK4_9AGAM</name>
<protein>
    <recommendedName>
        <fullName evidence="5">REJ domain-containing protein</fullName>
    </recommendedName>
</protein>
<dbReference type="EMBL" id="KV448316">
    <property type="protein sequence ID" value="OAX38035.1"/>
    <property type="molecule type" value="Genomic_DNA"/>
</dbReference>
<feature type="compositionally biased region" description="Polar residues" evidence="1">
    <location>
        <begin position="372"/>
        <end position="384"/>
    </location>
</feature>
<evidence type="ECO:0000313" key="3">
    <source>
        <dbReference type="EMBL" id="OAX38035.1"/>
    </source>
</evidence>
<feature type="compositionally biased region" description="Basic and acidic residues" evidence="1">
    <location>
        <begin position="433"/>
        <end position="443"/>
    </location>
</feature>
<reference evidence="3 4" key="1">
    <citation type="submission" date="2016-06" db="EMBL/GenBank/DDBJ databases">
        <title>Comparative genomics of the ectomycorrhizal sister species Rhizopogon vinicolor and Rhizopogon vesiculosus (Basidiomycota: Boletales) reveals a divergence of the mating type B locus.</title>
        <authorList>
            <consortium name="DOE Joint Genome Institute"/>
            <person name="Mujic A.B."/>
            <person name="Kuo A."/>
            <person name="Tritt A."/>
            <person name="Lipzen A."/>
            <person name="Chen C."/>
            <person name="Johnson J."/>
            <person name="Sharma A."/>
            <person name="Barry K."/>
            <person name="Grigoriev I.V."/>
            <person name="Spatafora J.W."/>
        </authorList>
    </citation>
    <scope>NUCLEOTIDE SEQUENCE [LARGE SCALE GENOMIC DNA]</scope>
    <source>
        <strain evidence="3 4">AM-OR11-026</strain>
    </source>
</reference>
<gene>
    <name evidence="3" type="ORF">K503DRAFT_866436</name>
</gene>
<dbReference type="Proteomes" id="UP000092154">
    <property type="component" value="Unassembled WGS sequence"/>
</dbReference>
<dbReference type="OrthoDB" id="3068832at2759"/>
<evidence type="ECO:0008006" key="5">
    <source>
        <dbReference type="Google" id="ProtNLM"/>
    </source>
</evidence>
<keyword evidence="2" id="KW-0812">Transmembrane</keyword>
<evidence type="ECO:0000256" key="1">
    <source>
        <dbReference type="SAM" id="MobiDB-lite"/>
    </source>
</evidence>
<sequence>MSLSIPIPTPTTTSSGNSVITAATTLTTPTTTSTSSTLSSSSSSASTTSSPATTSASSSTPTSLTASSSNPTTQSSSSLSSDSISTTSSTSTTPTPTPITVTSGNVVITTYVTTPASVSSTATSTPAATSNSFFQNTGAVAGVFTVVGLVVLVVFIALVTNAVRRRRAQKFDRDVAEAAAEAAASSRSPFDDYTSGGNGGYPYSDTTHGTFGQAPMSLPNDTYGMSEMSQYDPYAAGAASLAAGATVGRARSRQDSETRAPGIAGVGAGNLAREPSRRTPYNAFAGPGPQPRETMNHTPSMRYRRGAEMLEAAGLAGNGAAAVAPANGGAYVNRRPSQFTQQTHGSMRSQGHPSNENYPQPLQPGYQPPARNDTQFTDAYTGISNAPYPQRLPSPGPAFPISHDPSPSPPSHSQNHLIEGEDFHSDTLPAQLHELHEDERMSYADEDDYGQHNRVLRVANE</sequence>
<feature type="region of interest" description="Disordered" evidence="1">
    <location>
        <begin position="1"/>
        <end position="101"/>
    </location>
</feature>
<keyword evidence="2" id="KW-1133">Transmembrane helix</keyword>
<dbReference type="STRING" id="1314800.A0A1B7MZK4"/>
<feature type="region of interest" description="Disordered" evidence="1">
    <location>
        <begin position="339"/>
        <end position="461"/>
    </location>
</feature>
<feature type="compositionally biased region" description="Low complexity" evidence="1">
    <location>
        <begin position="358"/>
        <end position="369"/>
    </location>
</feature>
<accession>A0A1B7MZK4</accession>
<evidence type="ECO:0000313" key="4">
    <source>
        <dbReference type="Proteomes" id="UP000092154"/>
    </source>
</evidence>
<dbReference type="InParanoid" id="A0A1B7MZK4"/>
<evidence type="ECO:0000256" key="2">
    <source>
        <dbReference type="SAM" id="Phobius"/>
    </source>
</evidence>
<feature type="transmembrane region" description="Helical" evidence="2">
    <location>
        <begin position="139"/>
        <end position="163"/>
    </location>
</feature>
<keyword evidence="4" id="KW-1185">Reference proteome</keyword>
<dbReference type="AlphaFoldDB" id="A0A1B7MZK4"/>
<feature type="compositionally biased region" description="Polar residues" evidence="1">
    <location>
        <begin position="339"/>
        <end position="357"/>
    </location>
</feature>
<proteinExistence type="predicted"/>
<organism evidence="3 4">
    <name type="scientific">Rhizopogon vinicolor AM-OR11-026</name>
    <dbReference type="NCBI Taxonomy" id="1314800"/>
    <lineage>
        <taxon>Eukaryota</taxon>
        <taxon>Fungi</taxon>
        <taxon>Dikarya</taxon>
        <taxon>Basidiomycota</taxon>
        <taxon>Agaricomycotina</taxon>
        <taxon>Agaricomycetes</taxon>
        <taxon>Agaricomycetidae</taxon>
        <taxon>Boletales</taxon>
        <taxon>Suillineae</taxon>
        <taxon>Rhizopogonaceae</taxon>
        <taxon>Rhizopogon</taxon>
    </lineage>
</organism>